<dbReference type="AlphaFoldDB" id="A0AAJ6HN93"/>
<accession>A0AAJ6HN93</accession>
<keyword evidence="6 7" id="KW-0067">ATP-binding</keyword>
<feature type="region of interest" description="Disordered" evidence="8">
    <location>
        <begin position="373"/>
        <end position="436"/>
    </location>
</feature>
<dbReference type="KEGG" id="mprn:Q3V37_17160"/>
<dbReference type="PANTHER" id="PTHR43289:SF6">
    <property type="entry name" value="SERINE_THREONINE-PROTEIN KINASE NEKL-3"/>
    <property type="match status" value="1"/>
</dbReference>
<evidence type="ECO:0000256" key="2">
    <source>
        <dbReference type="ARBA" id="ARBA00022527"/>
    </source>
</evidence>
<dbReference type="InterPro" id="IPR011009">
    <property type="entry name" value="Kinase-like_dom_sf"/>
</dbReference>
<dbReference type="EMBL" id="CP130472">
    <property type="protein sequence ID" value="WLS43157.1"/>
    <property type="molecule type" value="Genomic_DNA"/>
</dbReference>
<dbReference type="InterPro" id="IPR000719">
    <property type="entry name" value="Prot_kinase_dom"/>
</dbReference>
<dbReference type="PROSITE" id="PS00107">
    <property type="entry name" value="PROTEIN_KINASE_ATP"/>
    <property type="match status" value="1"/>
</dbReference>
<evidence type="ECO:0000259" key="9">
    <source>
        <dbReference type="PROSITE" id="PS50011"/>
    </source>
</evidence>
<dbReference type="GO" id="GO:0004674">
    <property type="term" value="F:protein serine/threonine kinase activity"/>
    <property type="evidence" value="ECO:0007669"/>
    <property type="project" value="UniProtKB-KW"/>
</dbReference>
<evidence type="ECO:0000313" key="11">
    <source>
        <dbReference type="Proteomes" id="UP001235874"/>
    </source>
</evidence>
<dbReference type="PROSITE" id="PS50011">
    <property type="entry name" value="PROTEIN_KINASE_DOM"/>
    <property type="match status" value="1"/>
</dbReference>
<proteinExistence type="predicted"/>
<dbReference type="Gene3D" id="3.30.200.20">
    <property type="entry name" value="Phosphorylase Kinase, domain 1"/>
    <property type="match status" value="1"/>
</dbReference>
<dbReference type="EC" id="2.7.11.1" evidence="1"/>
<feature type="compositionally biased region" description="Low complexity" evidence="8">
    <location>
        <begin position="391"/>
        <end position="402"/>
    </location>
</feature>
<feature type="region of interest" description="Disordered" evidence="8">
    <location>
        <begin position="266"/>
        <end position="328"/>
    </location>
</feature>
<keyword evidence="4 7" id="KW-0547">Nucleotide-binding</keyword>
<keyword evidence="3 10" id="KW-0808">Transferase</keyword>
<sequence>MLIAGRYRLLDLVGRGGMGRVWRAHDEMLHREVAVKEVVPPNWLTDHDRAELRSRTLREARAAARLNHPAVVRLYDVVPVEGSPWIVMEYVPSRTLQDVLDDEGPLAPIRAARIGLALLDALRAAHAVGVLHRDVKPQNVLMANDGRVMLTDFGLATFDGGDGAMTRPGMVLGSPQYVAPERAAEGVSSVAADLWSLGATLHTAVEGRSPYARSTAMATLSALAAGPPDPAPHAGPLAPVLAGLLCRDPRRRLGHDEAHRLLDAAATSDAAAPADSSGAGSPGVAGPADAGSGATGRGDGGRGDGDRGDTGPVSPSAGDGGPDRRPSAEVAVGAVATAARSGRRPTGRQAALVGTALLVAVAAGVGTALAFAGDGPSDTAARPTASTDQLPGGDPDGQYGDDGPNDGGGPDRPPGDRRGSRPVPPLGGQNIAPPPFPCVRPDIVGTPVPAWSPPPGERLRLPPGWVWHADTAGFRISVPATWRYSRDGAVTCFQDPATGRALSVTEGGAPDPLTRLRALRDAAAAAGALVGYDEVRLADTGAGAEWESRWRTPHGGVLHARQDVVGGGRWTLGWITHDEDWTAADADWPVIRSSFRPPP</sequence>
<reference evidence="10 11" key="1">
    <citation type="submission" date="2023-07" db="EMBL/GenBank/DDBJ databases">
        <title>Micromonospora profundi TRM 95458 converts glycerol to a new osmotic compound.</title>
        <authorList>
            <person name="Lu D."/>
        </authorList>
    </citation>
    <scope>NUCLEOTIDE SEQUENCE [LARGE SCALE GENOMIC DNA]</scope>
    <source>
        <strain evidence="10 11">TRM95458</strain>
    </source>
</reference>
<evidence type="ECO:0000313" key="10">
    <source>
        <dbReference type="EMBL" id="WLS43157.1"/>
    </source>
</evidence>
<dbReference type="SMART" id="SM00220">
    <property type="entry name" value="S_TKc"/>
    <property type="match status" value="1"/>
</dbReference>
<feature type="compositionally biased region" description="Basic and acidic residues" evidence="8">
    <location>
        <begin position="299"/>
        <end position="309"/>
    </location>
</feature>
<dbReference type="GO" id="GO:0005524">
    <property type="term" value="F:ATP binding"/>
    <property type="evidence" value="ECO:0007669"/>
    <property type="project" value="UniProtKB-UniRule"/>
</dbReference>
<dbReference type="PANTHER" id="PTHR43289">
    <property type="entry name" value="MITOGEN-ACTIVATED PROTEIN KINASE KINASE KINASE 20-RELATED"/>
    <property type="match status" value="1"/>
</dbReference>
<evidence type="ECO:0000256" key="3">
    <source>
        <dbReference type="ARBA" id="ARBA00022679"/>
    </source>
</evidence>
<keyword evidence="2" id="KW-0723">Serine/threonine-protein kinase</keyword>
<evidence type="ECO:0000256" key="1">
    <source>
        <dbReference type="ARBA" id="ARBA00012513"/>
    </source>
</evidence>
<evidence type="ECO:0000256" key="5">
    <source>
        <dbReference type="ARBA" id="ARBA00022777"/>
    </source>
</evidence>
<organism evidence="10 11">
    <name type="scientific">Micromonospora profundi</name>
    <dbReference type="NCBI Taxonomy" id="1420889"/>
    <lineage>
        <taxon>Bacteria</taxon>
        <taxon>Bacillati</taxon>
        <taxon>Actinomycetota</taxon>
        <taxon>Actinomycetes</taxon>
        <taxon>Micromonosporales</taxon>
        <taxon>Micromonosporaceae</taxon>
        <taxon>Micromonospora</taxon>
    </lineage>
</organism>
<evidence type="ECO:0000256" key="6">
    <source>
        <dbReference type="ARBA" id="ARBA00022840"/>
    </source>
</evidence>
<dbReference type="InterPro" id="IPR008271">
    <property type="entry name" value="Ser/Thr_kinase_AS"/>
</dbReference>
<dbReference type="PROSITE" id="PS00108">
    <property type="entry name" value="PROTEIN_KINASE_ST"/>
    <property type="match status" value="1"/>
</dbReference>
<dbReference type="Pfam" id="PF00069">
    <property type="entry name" value="Pkinase"/>
    <property type="match status" value="1"/>
</dbReference>
<gene>
    <name evidence="10" type="ORF">Q3V37_17160</name>
</gene>
<keyword evidence="11" id="KW-1185">Reference proteome</keyword>
<keyword evidence="5 10" id="KW-0418">Kinase</keyword>
<evidence type="ECO:0000256" key="8">
    <source>
        <dbReference type="SAM" id="MobiDB-lite"/>
    </source>
</evidence>
<evidence type="ECO:0000256" key="4">
    <source>
        <dbReference type="ARBA" id="ARBA00022741"/>
    </source>
</evidence>
<name>A0AAJ6HN93_9ACTN</name>
<dbReference type="Gene3D" id="1.10.510.10">
    <property type="entry name" value="Transferase(Phosphotransferase) domain 1"/>
    <property type="match status" value="1"/>
</dbReference>
<dbReference type="Proteomes" id="UP001235874">
    <property type="component" value="Chromosome"/>
</dbReference>
<feature type="domain" description="Protein kinase" evidence="9">
    <location>
        <begin position="7"/>
        <end position="262"/>
    </location>
</feature>
<evidence type="ECO:0000256" key="7">
    <source>
        <dbReference type="PROSITE-ProRule" id="PRU10141"/>
    </source>
</evidence>
<protein>
    <recommendedName>
        <fullName evidence="1">non-specific serine/threonine protein kinase</fullName>
        <ecNumber evidence="1">2.7.11.1</ecNumber>
    </recommendedName>
</protein>
<feature type="compositionally biased region" description="Low complexity" evidence="8">
    <location>
        <begin position="266"/>
        <end position="292"/>
    </location>
</feature>
<dbReference type="CDD" id="cd14014">
    <property type="entry name" value="STKc_PknB_like"/>
    <property type="match status" value="1"/>
</dbReference>
<dbReference type="SUPFAM" id="SSF56112">
    <property type="entry name" value="Protein kinase-like (PK-like)"/>
    <property type="match status" value="1"/>
</dbReference>
<feature type="binding site" evidence="7">
    <location>
        <position position="36"/>
    </location>
    <ligand>
        <name>ATP</name>
        <dbReference type="ChEBI" id="CHEBI:30616"/>
    </ligand>
</feature>
<dbReference type="InterPro" id="IPR017441">
    <property type="entry name" value="Protein_kinase_ATP_BS"/>
</dbReference>